<dbReference type="SUPFAM" id="SSF49879">
    <property type="entry name" value="SMAD/FHA domain"/>
    <property type="match status" value="1"/>
</dbReference>
<dbReference type="CDD" id="cd10490">
    <property type="entry name" value="MH1_SMAD_1_5_9"/>
    <property type="match status" value="1"/>
</dbReference>
<evidence type="ECO:0000256" key="9">
    <source>
        <dbReference type="RuleBase" id="RU361195"/>
    </source>
</evidence>
<dbReference type="GO" id="GO:0060395">
    <property type="term" value="P:SMAD protein signal transduction"/>
    <property type="evidence" value="ECO:0007669"/>
    <property type="project" value="TreeGrafter"/>
</dbReference>
<dbReference type="SMART" id="SM00523">
    <property type="entry name" value="DWA"/>
    <property type="match status" value="1"/>
</dbReference>
<dbReference type="PROSITE" id="PS51076">
    <property type="entry name" value="MH2"/>
    <property type="match status" value="1"/>
</dbReference>
<evidence type="ECO:0000256" key="8">
    <source>
        <dbReference type="ARBA" id="ARBA00023242"/>
    </source>
</evidence>
<evidence type="ECO:0000256" key="10">
    <source>
        <dbReference type="SAM" id="MobiDB-lite"/>
    </source>
</evidence>
<dbReference type="GO" id="GO:0009653">
    <property type="term" value="P:anatomical structure morphogenesis"/>
    <property type="evidence" value="ECO:0007669"/>
    <property type="project" value="TreeGrafter"/>
</dbReference>
<dbReference type="GO" id="GO:0046872">
    <property type="term" value="F:metal ion binding"/>
    <property type="evidence" value="ECO:0007669"/>
    <property type="project" value="UniProtKB-KW"/>
</dbReference>
<dbReference type="PROSITE" id="PS51075">
    <property type="entry name" value="MH1"/>
    <property type="match status" value="1"/>
</dbReference>
<feature type="compositionally biased region" description="Polar residues" evidence="10">
    <location>
        <begin position="217"/>
        <end position="230"/>
    </location>
</feature>
<name>A0A484GW09_SOUCH</name>
<feature type="region of interest" description="Disordered" evidence="10">
    <location>
        <begin position="216"/>
        <end position="259"/>
    </location>
</feature>
<dbReference type="GO" id="GO:0007179">
    <property type="term" value="P:transforming growth factor beta receptor signaling pathway"/>
    <property type="evidence" value="ECO:0007669"/>
    <property type="project" value="TreeGrafter"/>
</dbReference>
<sequence>VSEDLNQMTSMASLFSFTSPAVKRLLGWKQGDEEEKWAEKAVDALVKKLKKKKGAMEELEKALSSPGQPSKCVTIPRSLDGRLQVSHRKGLPHVIYCRVWRWPDLQSHHELKPLDICEFPFGSKQKEVCINPYHYKRVESPGFFPMLFPLLRVLSPQDLFVSHFLISFSPCSNAPHHFLTLLVLPPVLVPRHNEFNPQHSLLVQFRNLSHNEPHMPQNATFPDSFHQPNNTPFPLSPNSPYPPSPASSTYPNSPASSGPGSPFQLPGKIIYVQPVAYEEPKHWCSIVYYELNNRVGEAFHASSTSVLVDGFTDPSNNKSRFCLGLLSNVNRNSTIENTRRHIGKGTFVIFLHSVEFSHLLCLLCSLHCVRFWGIQRSLRHGPALKLEIDSSIFVQSRNCNFHHGFHPTTVCKIPSSCSLKIFNNQEFAQLLAQSVNHGFEAVYELTKMCTIRMSFVKGWGAEYHRQDVTSTPCWIEIHLHGPLQWLDKVLTQMGSPLNPISSVS</sequence>
<dbReference type="InterPro" id="IPR001132">
    <property type="entry name" value="SMAD_dom_Dwarfin-type"/>
</dbReference>
<dbReference type="GO" id="GO:0070411">
    <property type="term" value="F:I-SMAD binding"/>
    <property type="evidence" value="ECO:0007669"/>
    <property type="project" value="TreeGrafter"/>
</dbReference>
<dbReference type="PANTHER" id="PTHR13703">
    <property type="entry name" value="SMAD"/>
    <property type="match status" value="1"/>
</dbReference>
<dbReference type="EMBL" id="QWLN02003444">
    <property type="protein sequence ID" value="TEA39905.1"/>
    <property type="molecule type" value="Genomic_DNA"/>
</dbReference>
<dbReference type="Proteomes" id="UP000295264">
    <property type="component" value="Unassembled WGS sequence"/>
</dbReference>
<proteinExistence type="inferred from homology"/>
<keyword evidence="3" id="KW-0479">Metal-binding</keyword>
<dbReference type="Gene3D" id="2.60.200.10">
    <property type="match status" value="2"/>
</dbReference>
<keyword evidence="7 9" id="KW-0804">Transcription</keyword>
<dbReference type="GO" id="GO:0030154">
    <property type="term" value="P:cell differentiation"/>
    <property type="evidence" value="ECO:0007669"/>
    <property type="project" value="TreeGrafter"/>
</dbReference>
<dbReference type="InterPro" id="IPR008984">
    <property type="entry name" value="SMAD_FHA_dom_sf"/>
</dbReference>
<dbReference type="InterPro" id="IPR013019">
    <property type="entry name" value="MAD_homology_MH1"/>
</dbReference>
<evidence type="ECO:0000256" key="6">
    <source>
        <dbReference type="ARBA" id="ARBA00023125"/>
    </source>
</evidence>
<keyword evidence="2 9" id="KW-0963">Cytoplasm</keyword>
<feature type="compositionally biased region" description="Low complexity" evidence="10">
    <location>
        <begin position="246"/>
        <end position="259"/>
    </location>
</feature>
<keyword evidence="6" id="KW-0238">DNA-binding</keyword>
<evidence type="ECO:0000259" key="12">
    <source>
        <dbReference type="PROSITE" id="PS51076"/>
    </source>
</evidence>
<dbReference type="FunFam" id="3.90.520.10:FF:000001">
    <property type="entry name" value="Mothers against decapentaplegic homolog"/>
    <property type="match status" value="1"/>
</dbReference>
<dbReference type="PANTHER" id="PTHR13703:SF36">
    <property type="entry name" value="MOTHERS AGAINST DECAPENTAPLEGIC HOMOLOG 5"/>
    <property type="match status" value="1"/>
</dbReference>
<evidence type="ECO:0000256" key="2">
    <source>
        <dbReference type="ARBA" id="ARBA00022490"/>
    </source>
</evidence>
<dbReference type="Pfam" id="PF03166">
    <property type="entry name" value="MH2"/>
    <property type="match status" value="2"/>
</dbReference>
<evidence type="ECO:0000256" key="4">
    <source>
        <dbReference type="ARBA" id="ARBA00022833"/>
    </source>
</evidence>
<reference evidence="13 14" key="1">
    <citation type="journal article" date="2018" name="Genomics">
        <title>Molecular footprints of inshore aquatic adaptation in Indo-Pacific humpback dolphin (Sousa chinensis).</title>
        <authorList>
            <person name="Ming Y."/>
            <person name="Jian J."/>
            <person name="Yu F."/>
            <person name="Yu X."/>
            <person name="Wang J."/>
            <person name="Liu W."/>
        </authorList>
    </citation>
    <scope>NUCLEOTIDE SEQUENCE [LARGE SCALE GENOMIC DNA]</scope>
    <source>
        <strain evidence="13">MY-2018</strain>
        <tissue evidence="13">Skin</tissue>
    </source>
</reference>
<keyword evidence="5 9" id="KW-0805">Transcription regulation</keyword>
<dbReference type="Gene3D" id="3.90.520.10">
    <property type="entry name" value="SMAD MH1 domain"/>
    <property type="match status" value="1"/>
</dbReference>
<dbReference type="GO" id="GO:0000978">
    <property type="term" value="F:RNA polymerase II cis-regulatory region sequence-specific DNA binding"/>
    <property type="evidence" value="ECO:0007669"/>
    <property type="project" value="TreeGrafter"/>
</dbReference>
<accession>A0A484GW09</accession>
<dbReference type="AlphaFoldDB" id="A0A484GW09"/>
<dbReference type="Pfam" id="PF03165">
    <property type="entry name" value="MH1"/>
    <property type="match status" value="1"/>
</dbReference>
<evidence type="ECO:0000259" key="11">
    <source>
        <dbReference type="PROSITE" id="PS51075"/>
    </source>
</evidence>
<organism evidence="13 14">
    <name type="scientific">Sousa chinensis</name>
    <name type="common">Indo-pacific humpbacked dolphin</name>
    <name type="synonym">Steno chinensis</name>
    <dbReference type="NCBI Taxonomy" id="103600"/>
    <lineage>
        <taxon>Eukaryota</taxon>
        <taxon>Metazoa</taxon>
        <taxon>Chordata</taxon>
        <taxon>Craniata</taxon>
        <taxon>Vertebrata</taxon>
        <taxon>Euteleostomi</taxon>
        <taxon>Mammalia</taxon>
        <taxon>Eutheria</taxon>
        <taxon>Laurasiatheria</taxon>
        <taxon>Artiodactyla</taxon>
        <taxon>Whippomorpha</taxon>
        <taxon>Cetacea</taxon>
        <taxon>Odontoceti</taxon>
        <taxon>Delphinidae</taxon>
        <taxon>Sousa</taxon>
    </lineage>
</organism>
<feature type="non-terminal residue" evidence="13">
    <location>
        <position position="1"/>
    </location>
</feature>
<dbReference type="InterPro" id="IPR003619">
    <property type="entry name" value="MAD_homology1_Dwarfin-type"/>
</dbReference>
<evidence type="ECO:0000313" key="13">
    <source>
        <dbReference type="EMBL" id="TEA39905.1"/>
    </source>
</evidence>
<evidence type="ECO:0000256" key="7">
    <source>
        <dbReference type="ARBA" id="ARBA00023163"/>
    </source>
</evidence>
<comment type="caution">
    <text evidence="13">The sequence shown here is derived from an EMBL/GenBank/DDBJ whole genome shotgun (WGS) entry which is preliminary data.</text>
</comment>
<evidence type="ECO:0000256" key="5">
    <source>
        <dbReference type="ARBA" id="ARBA00023015"/>
    </source>
</evidence>
<feature type="domain" description="MH1" evidence="11">
    <location>
        <begin position="20"/>
        <end position="144"/>
    </location>
</feature>
<keyword evidence="4" id="KW-0862">Zinc</keyword>
<feature type="domain" description="MH2" evidence="12">
    <location>
        <begin position="283"/>
        <end position="504"/>
    </location>
</feature>
<evidence type="ECO:0000256" key="1">
    <source>
        <dbReference type="ARBA" id="ARBA00005545"/>
    </source>
</evidence>
<protein>
    <recommendedName>
        <fullName evidence="9">Mothers against decapentaplegic homolog</fullName>
        <shortName evidence="9">MAD homolog</shortName>
        <shortName evidence="9">Mothers against DPP homolog</shortName>
    </recommendedName>
    <alternativeName>
        <fullName evidence="9">SMAD family member</fullName>
    </alternativeName>
</protein>
<dbReference type="InterPro" id="IPR017855">
    <property type="entry name" value="SMAD-like_dom_sf"/>
</dbReference>
<dbReference type="SMART" id="SM00524">
    <property type="entry name" value="DWB"/>
    <property type="match status" value="1"/>
</dbReference>
<dbReference type="InterPro" id="IPR036578">
    <property type="entry name" value="SMAD_MH1_sf"/>
</dbReference>
<keyword evidence="8 9" id="KW-0539">Nucleus</keyword>
<evidence type="ECO:0000256" key="3">
    <source>
        <dbReference type="ARBA" id="ARBA00022723"/>
    </source>
</evidence>
<evidence type="ECO:0000313" key="14">
    <source>
        <dbReference type="Proteomes" id="UP000295264"/>
    </source>
</evidence>
<comment type="similarity">
    <text evidence="1 9">Belongs to the dwarfin/SMAD family.</text>
</comment>
<keyword evidence="14" id="KW-1185">Reference proteome</keyword>
<dbReference type="SUPFAM" id="SSF56366">
    <property type="entry name" value="SMAD MH1 domain"/>
    <property type="match status" value="1"/>
</dbReference>
<dbReference type="GO" id="GO:0000981">
    <property type="term" value="F:DNA-binding transcription factor activity, RNA polymerase II-specific"/>
    <property type="evidence" value="ECO:0007669"/>
    <property type="project" value="TreeGrafter"/>
</dbReference>
<dbReference type="GO" id="GO:0030509">
    <property type="term" value="P:BMP signaling pathway"/>
    <property type="evidence" value="ECO:0007669"/>
    <property type="project" value="TreeGrafter"/>
</dbReference>
<comment type="subcellular location">
    <subcellularLocation>
        <location evidence="9">Cytoplasm</location>
    </subcellularLocation>
    <subcellularLocation>
        <location evidence="9">Nucleus</location>
    </subcellularLocation>
</comment>
<gene>
    <name evidence="13" type="ORF">DBR06_SOUSAS22110019</name>
</gene>
<dbReference type="GO" id="GO:0005737">
    <property type="term" value="C:cytoplasm"/>
    <property type="evidence" value="ECO:0007669"/>
    <property type="project" value="UniProtKB-SubCell"/>
</dbReference>
<dbReference type="GO" id="GO:0071144">
    <property type="term" value="C:heteromeric SMAD protein complex"/>
    <property type="evidence" value="ECO:0007669"/>
    <property type="project" value="TreeGrafter"/>
</dbReference>
<feature type="compositionally biased region" description="Pro residues" evidence="10">
    <location>
        <begin position="234"/>
        <end position="245"/>
    </location>
</feature>
<dbReference type="InterPro" id="IPR013790">
    <property type="entry name" value="Dwarfin"/>
</dbReference>